<accession>U3A0T7</accession>
<keyword evidence="2" id="KW-1185">Reference proteome</keyword>
<dbReference type="Proteomes" id="UP000016986">
    <property type="component" value="Unassembled WGS sequence"/>
</dbReference>
<proteinExistence type="predicted"/>
<evidence type="ECO:0000313" key="1">
    <source>
        <dbReference type="EMBL" id="GAD51259.1"/>
    </source>
</evidence>
<reference evidence="1 2" key="1">
    <citation type="submission" date="2013-09" db="EMBL/GenBank/DDBJ databases">
        <title>Whole genome sequencing of Halarchaeum acidiphilum strain MH1-52-1.</title>
        <authorList>
            <person name="Shimane Y."/>
            <person name="Minegishi H."/>
            <person name="Nishi S."/>
            <person name="Echigo A."/>
            <person name="Shuto A."/>
            <person name="Konishi M."/>
            <person name="Ito T."/>
            <person name="Ohkuma M."/>
            <person name="Ohta Y."/>
            <person name="Nagano Y."/>
            <person name="Tsubouchi T."/>
            <person name="Mori K."/>
            <person name="Usui K."/>
            <person name="Kamekura M."/>
            <person name="Usami R."/>
            <person name="Takaki Y."/>
            <person name="Hatada Y."/>
        </authorList>
    </citation>
    <scope>NUCLEOTIDE SEQUENCE [LARGE SCALE GENOMIC DNA]</scope>
    <source>
        <strain evidence="1 2">JCM 16109</strain>
    </source>
</reference>
<name>U3A0T7_9EURY</name>
<gene>
    <name evidence="1" type="ORF">MBEHAL_0019</name>
</gene>
<organism evidence="1 2">
    <name type="scientific">Halarchaeum acidiphilum MH1-52-1</name>
    <dbReference type="NCBI Taxonomy" id="1261545"/>
    <lineage>
        <taxon>Archaea</taxon>
        <taxon>Methanobacteriati</taxon>
        <taxon>Methanobacteriota</taxon>
        <taxon>Stenosarchaea group</taxon>
        <taxon>Halobacteria</taxon>
        <taxon>Halobacteriales</taxon>
        <taxon>Halobacteriaceae</taxon>
    </lineage>
</organism>
<dbReference type="RefSeq" id="WP_020221241.1">
    <property type="nucleotide sequence ID" value="NZ_BANO01000044.1"/>
</dbReference>
<comment type="caution">
    <text evidence="1">The sequence shown here is derived from an EMBL/GenBank/DDBJ whole genome shotgun (WGS) entry which is preliminary data.</text>
</comment>
<sequence>MTRSSAAYEPGDIRESTALAWSAGSIASGDIRESTALAWSAGSIAPSDIRETTAVSRASRAAKRSAAGKGFIIDVEEALQIRTGKPAPEAI</sequence>
<dbReference type="AlphaFoldDB" id="U3A0T7"/>
<protein>
    <submittedName>
        <fullName evidence="1">Uncharacterized protein</fullName>
    </submittedName>
</protein>
<evidence type="ECO:0000313" key="2">
    <source>
        <dbReference type="Proteomes" id="UP000016986"/>
    </source>
</evidence>
<dbReference type="EMBL" id="BATA01000001">
    <property type="protein sequence ID" value="GAD51259.1"/>
    <property type="molecule type" value="Genomic_DNA"/>
</dbReference>